<dbReference type="InterPro" id="IPR058534">
    <property type="entry name" value="YjdF"/>
</dbReference>
<feature type="transmembrane region" description="Helical" evidence="1">
    <location>
        <begin position="122"/>
        <end position="145"/>
    </location>
</feature>
<dbReference type="PIRSF" id="PIRSF020606">
    <property type="entry name" value="UCP020606"/>
    <property type="match status" value="1"/>
</dbReference>
<organism evidence="2 3">
    <name type="scientific">Lentzea alba</name>
    <dbReference type="NCBI Taxonomy" id="2714351"/>
    <lineage>
        <taxon>Bacteria</taxon>
        <taxon>Bacillati</taxon>
        <taxon>Actinomycetota</taxon>
        <taxon>Actinomycetes</taxon>
        <taxon>Pseudonocardiales</taxon>
        <taxon>Pseudonocardiaceae</taxon>
        <taxon>Lentzea</taxon>
    </lineage>
</organism>
<comment type="caution">
    <text evidence="2">The sequence shown here is derived from an EMBL/GenBank/DDBJ whole genome shotgun (WGS) entry which is preliminary data.</text>
</comment>
<sequence length="195" mass="21664">MILLGLTLVALVVSGVGPYDRTTWYLEVAPVVIGAAILIPTYRRFPLTPLLYRLIFVHALVLILGGHYTYARVPLGFWAQDLFDLVRNHYDRFAHFVQGFVPALLAREVLLRKSPLRPGGWLFFLVVCVCLGFSATYELLEWAAAVAGGSAAEDFLGTQGDVWDTQWDMFMALLGAITAQVALSRVHDRELARGV</sequence>
<reference evidence="2 3" key="1">
    <citation type="submission" date="2020-03" db="EMBL/GenBank/DDBJ databases">
        <title>Isolation and identification of active actinomycetes.</title>
        <authorList>
            <person name="Sun X."/>
        </authorList>
    </citation>
    <scope>NUCLEOTIDE SEQUENCE [LARGE SCALE GENOMIC DNA]</scope>
    <source>
        <strain evidence="2 3">NEAU-D13</strain>
    </source>
</reference>
<feature type="transmembrane region" description="Helical" evidence="1">
    <location>
        <begin position="54"/>
        <end position="73"/>
    </location>
</feature>
<evidence type="ECO:0000313" key="2">
    <source>
        <dbReference type="EMBL" id="NGY64993.1"/>
    </source>
</evidence>
<keyword evidence="1" id="KW-1133">Transmembrane helix</keyword>
<protein>
    <submittedName>
        <fullName evidence="2">DUF2238 domain-containing protein</fullName>
    </submittedName>
</protein>
<evidence type="ECO:0000313" key="3">
    <source>
        <dbReference type="Proteomes" id="UP000481360"/>
    </source>
</evidence>
<proteinExistence type="predicted"/>
<feature type="transmembrane region" description="Helical" evidence="1">
    <location>
        <begin position="93"/>
        <end position="110"/>
    </location>
</feature>
<keyword evidence="1" id="KW-0472">Membrane</keyword>
<dbReference type="Proteomes" id="UP000481360">
    <property type="component" value="Unassembled WGS sequence"/>
</dbReference>
<dbReference type="EMBL" id="JAAMPJ010000014">
    <property type="protein sequence ID" value="NGY64993.1"/>
    <property type="molecule type" value="Genomic_DNA"/>
</dbReference>
<dbReference type="Pfam" id="PF09997">
    <property type="entry name" value="DUF2238"/>
    <property type="match status" value="1"/>
</dbReference>
<keyword evidence="3" id="KW-1185">Reference proteome</keyword>
<feature type="transmembrane region" description="Helical" evidence="1">
    <location>
        <begin position="24"/>
        <end position="42"/>
    </location>
</feature>
<feature type="transmembrane region" description="Helical" evidence="1">
    <location>
        <begin position="165"/>
        <end position="183"/>
    </location>
</feature>
<name>A0A7C9VVH4_9PSEU</name>
<accession>A0A7C9VVH4</accession>
<evidence type="ECO:0000256" key="1">
    <source>
        <dbReference type="SAM" id="Phobius"/>
    </source>
</evidence>
<dbReference type="AlphaFoldDB" id="A0A7C9VVH4"/>
<gene>
    <name evidence="2" type="ORF">G7043_39375</name>
</gene>
<dbReference type="InterPro" id="IPR014509">
    <property type="entry name" value="YjdF-like"/>
</dbReference>
<keyword evidence="1" id="KW-0812">Transmembrane</keyword>